<dbReference type="RefSeq" id="WP_184286832.1">
    <property type="nucleotide sequence ID" value="NZ_JACHJO010000002.1"/>
</dbReference>
<dbReference type="InterPro" id="IPR045430">
    <property type="entry name" value="EAD1"/>
</dbReference>
<evidence type="ECO:0000313" key="4">
    <source>
        <dbReference type="Proteomes" id="UP000536604"/>
    </source>
</evidence>
<protein>
    <recommendedName>
        <fullName evidence="5">CHAT domain-containing protein</fullName>
    </recommendedName>
</protein>
<dbReference type="Pfam" id="PF19955">
    <property type="entry name" value="EAD1"/>
    <property type="match status" value="1"/>
</dbReference>
<evidence type="ECO:0000259" key="2">
    <source>
        <dbReference type="Pfam" id="PF19955"/>
    </source>
</evidence>
<dbReference type="Proteomes" id="UP000536604">
    <property type="component" value="Unassembled WGS sequence"/>
</dbReference>
<dbReference type="InterPro" id="IPR024983">
    <property type="entry name" value="CHAT_dom"/>
</dbReference>
<dbReference type="EMBL" id="JACHJO010000002">
    <property type="protein sequence ID" value="MBB6118573.1"/>
    <property type="molecule type" value="Genomic_DNA"/>
</dbReference>
<feature type="domain" description="Effector-associated" evidence="2">
    <location>
        <begin position="5"/>
        <end position="84"/>
    </location>
</feature>
<keyword evidence="4" id="KW-1185">Reference proteome</keyword>
<organism evidence="3 4">
    <name type="scientific">Nocardiopsis algeriensis</name>
    <dbReference type="NCBI Taxonomy" id="1478215"/>
    <lineage>
        <taxon>Bacteria</taxon>
        <taxon>Bacillati</taxon>
        <taxon>Actinomycetota</taxon>
        <taxon>Actinomycetes</taxon>
        <taxon>Streptosporangiales</taxon>
        <taxon>Nocardiopsidaceae</taxon>
        <taxon>Nocardiopsis</taxon>
    </lineage>
</organism>
<feature type="domain" description="CHAT" evidence="1">
    <location>
        <begin position="107"/>
        <end position="259"/>
    </location>
</feature>
<reference evidence="3 4" key="1">
    <citation type="submission" date="2020-08" db="EMBL/GenBank/DDBJ databases">
        <title>Genomic Encyclopedia of Type Strains, Phase III (KMG-III): the genomes of soil and plant-associated and newly described type strains.</title>
        <authorList>
            <person name="Whitman W."/>
        </authorList>
    </citation>
    <scope>NUCLEOTIDE SEQUENCE [LARGE SCALE GENOMIC DNA]</scope>
    <source>
        <strain evidence="3 4">CECT 8712</strain>
    </source>
</reference>
<evidence type="ECO:0000313" key="3">
    <source>
        <dbReference type="EMBL" id="MBB6118573.1"/>
    </source>
</evidence>
<dbReference type="Pfam" id="PF12770">
    <property type="entry name" value="CHAT"/>
    <property type="match status" value="1"/>
</dbReference>
<evidence type="ECO:0008006" key="5">
    <source>
        <dbReference type="Google" id="ProtNLM"/>
    </source>
</evidence>
<dbReference type="AlphaFoldDB" id="A0A841IIS4"/>
<sequence>MDAHLTPEEIGELTRIFPPHRAHHLLNRAGFPPGAVPAFPYTARDFWEQVAAELSHGAVSDGRWRLLEAAHRLYPGNEVFRAARTAPPALPMRVLVMSAEPRGTQHLEAGREVRAITHALRGSGAEAELVPAARSTDLGRVLSFEPHVLHLVCHGEGDSLVFGDVHGEAHHVPARDLADTLRHYRKTSDTGLHGLVLSSCDGEHIAPLFTGAAEVVVAHRGRLDAACAAAFTGHLYERLAQVGDLGRAAATAAHHVRLTDASCAPVADGLLVLRQE</sequence>
<name>A0A841IIS4_9ACTN</name>
<proteinExistence type="predicted"/>
<accession>A0A841IIS4</accession>
<comment type="caution">
    <text evidence="3">The sequence shown here is derived from an EMBL/GenBank/DDBJ whole genome shotgun (WGS) entry which is preliminary data.</text>
</comment>
<evidence type="ECO:0000259" key="1">
    <source>
        <dbReference type="Pfam" id="PF12770"/>
    </source>
</evidence>
<gene>
    <name evidence="3" type="ORF">FHS13_000505</name>
</gene>